<evidence type="ECO:0000256" key="5">
    <source>
        <dbReference type="ARBA" id="ARBA00022989"/>
    </source>
</evidence>
<evidence type="ECO:0000256" key="4">
    <source>
        <dbReference type="ARBA" id="ARBA00022824"/>
    </source>
</evidence>
<keyword evidence="6" id="KW-0472">Membrane</keyword>
<accession>A0AAD8I154</accession>
<keyword evidence="10" id="KW-0067">ATP-binding</keyword>
<dbReference type="GO" id="GO:0016020">
    <property type="term" value="C:membrane"/>
    <property type="evidence" value="ECO:0007669"/>
    <property type="project" value="UniProtKB-SubCell"/>
</dbReference>
<protein>
    <submittedName>
        <fullName evidence="10">U5 small nuclear ribonucleoprotein 200 kDa helicase-like protein</fullName>
    </submittedName>
</protein>
<dbReference type="Proteomes" id="UP001237642">
    <property type="component" value="Unassembled WGS sequence"/>
</dbReference>
<evidence type="ECO:0000256" key="7">
    <source>
        <dbReference type="ARBA" id="ARBA00023186"/>
    </source>
</evidence>
<dbReference type="GO" id="GO:0005783">
    <property type="term" value="C:endoplasmic reticulum"/>
    <property type="evidence" value="ECO:0007669"/>
    <property type="project" value="UniProtKB-SubCell"/>
</dbReference>
<proteinExistence type="predicted"/>
<name>A0AAD8I154_9APIA</name>
<dbReference type="InterPro" id="IPR004179">
    <property type="entry name" value="Sec63-dom"/>
</dbReference>
<gene>
    <name evidence="10" type="ORF">POM88_031878</name>
</gene>
<dbReference type="Pfam" id="PF02889">
    <property type="entry name" value="Sec63"/>
    <property type="match status" value="1"/>
</dbReference>
<feature type="region of interest" description="Disordered" evidence="8">
    <location>
        <begin position="1"/>
        <end position="32"/>
    </location>
</feature>
<keyword evidence="7" id="KW-0143">Chaperone</keyword>
<keyword evidence="3" id="KW-0812">Transmembrane</keyword>
<dbReference type="AlphaFoldDB" id="A0AAD8I154"/>
<keyword evidence="11" id="KW-1185">Reference proteome</keyword>
<dbReference type="PANTHER" id="PTHR24075">
    <property type="entry name" value="SEC63 DOMAIN-CONTAINING"/>
    <property type="match status" value="1"/>
</dbReference>
<sequence>MAISSSLVISRDSGAPENDAHEATTREEADKISPVLKDDGVLSMIASYYGVCDTTMQRFTCLTKTTKLNVLLEILTSAVEFEQLPVRPGEEELIRSLLMNNERFSFDNPNCTNPHVKANALLQAHFSRQPLSGDLAADQAEVLLTATRLLPAMVDVILCVRWSCLAYRAMKVSQMVTQGMWECDSILLQLPYFTRELAKRCEDNLGGSVMPVYDMMYMVNERRELLGISDAQLSEIAKVCNRIPDIDCYYRLDSEDIRAGEVISLEVILQRNLEGSTEGEPVYAPRYPKAKEEGWWLTVSERNSNRSLAVRRVCIKRRMKKVKLEFDAPAQTGMKDYALELTCDSYMGCDQVHYFSVDVKDTGAPEDEDMRE</sequence>
<keyword evidence="10" id="KW-0347">Helicase</keyword>
<dbReference type="GO" id="GO:0003723">
    <property type="term" value="F:RNA binding"/>
    <property type="evidence" value="ECO:0007669"/>
    <property type="project" value="TreeGrafter"/>
</dbReference>
<feature type="domain" description="SEC63" evidence="9">
    <location>
        <begin position="40"/>
        <end position="357"/>
    </location>
</feature>
<dbReference type="Gene3D" id="1.10.3380.10">
    <property type="entry name" value="Sec63 N-terminal domain-like domain"/>
    <property type="match status" value="1"/>
</dbReference>
<evidence type="ECO:0000256" key="3">
    <source>
        <dbReference type="ARBA" id="ARBA00022692"/>
    </source>
</evidence>
<comment type="subcellular location">
    <subcellularLocation>
        <location evidence="2">Endoplasmic reticulum</location>
    </subcellularLocation>
    <subcellularLocation>
        <location evidence="1">Membrane</location>
        <topology evidence="1">Multi-pass membrane protein</topology>
    </subcellularLocation>
</comment>
<dbReference type="SMART" id="SM00973">
    <property type="entry name" value="Sec63"/>
    <property type="match status" value="1"/>
</dbReference>
<dbReference type="GO" id="GO:0003724">
    <property type="term" value="F:RNA helicase activity"/>
    <property type="evidence" value="ECO:0007669"/>
    <property type="project" value="TreeGrafter"/>
</dbReference>
<dbReference type="Gene3D" id="1.10.150.20">
    <property type="entry name" value="5' to 3' exonuclease, C-terminal subdomain"/>
    <property type="match status" value="1"/>
</dbReference>
<evidence type="ECO:0000259" key="9">
    <source>
        <dbReference type="SMART" id="SM00973"/>
    </source>
</evidence>
<keyword evidence="5" id="KW-1133">Transmembrane helix</keyword>
<evidence type="ECO:0000313" key="11">
    <source>
        <dbReference type="Proteomes" id="UP001237642"/>
    </source>
</evidence>
<keyword evidence="4" id="KW-0256">Endoplasmic reticulum</keyword>
<reference evidence="10" key="2">
    <citation type="submission" date="2023-05" db="EMBL/GenBank/DDBJ databases">
        <authorList>
            <person name="Schelkunov M.I."/>
        </authorList>
    </citation>
    <scope>NUCLEOTIDE SEQUENCE</scope>
    <source>
        <strain evidence="10">Hsosn_3</strain>
        <tissue evidence="10">Leaf</tissue>
    </source>
</reference>
<evidence type="ECO:0000256" key="2">
    <source>
        <dbReference type="ARBA" id="ARBA00004240"/>
    </source>
</evidence>
<dbReference type="InterPro" id="IPR014756">
    <property type="entry name" value="Ig_E-set"/>
</dbReference>
<keyword evidence="10" id="KW-0687">Ribonucleoprotein</keyword>
<evidence type="ECO:0000256" key="1">
    <source>
        <dbReference type="ARBA" id="ARBA00004141"/>
    </source>
</evidence>
<organism evidence="10 11">
    <name type="scientific">Heracleum sosnowskyi</name>
    <dbReference type="NCBI Taxonomy" id="360622"/>
    <lineage>
        <taxon>Eukaryota</taxon>
        <taxon>Viridiplantae</taxon>
        <taxon>Streptophyta</taxon>
        <taxon>Embryophyta</taxon>
        <taxon>Tracheophyta</taxon>
        <taxon>Spermatophyta</taxon>
        <taxon>Magnoliopsida</taxon>
        <taxon>eudicotyledons</taxon>
        <taxon>Gunneridae</taxon>
        <taxon>Pentapetalae</taxon>
        <taxon>asterids</taxon>
        <taxon>campanulids</taxon>
        <taxon>Apiales</taxon>
        <taxon>Apiaceae</taxon>
        <taxon>Apioideae</taxon>
        <taxon>apioid superclade</taxon>
        <taxon>Tordylieae</taxon>
        <taxon>Tordyliinae</taxon>
        <taxon>Heracleum</taxon>
    </lineage>
</organism>
<evidence type="ECO:0000256" key="8">
    <source>
        <dbReference type="SAM" id="MobiDB-lite"/>
    </source>
</evidence>
<reference evidence="10" key="1">
    <citation type="submission" date="2023-02" db="EMBL/GenBank/DDBJ databases">
        <title>Genome of toxic invasive species Heracleum sosnowskyi carries increased number of genes despite the absence of recent whole-genome duplications.</title>
        <authorList>
            <person name="Schelkunov M."/>
            <person name="Shtratnikova V."/>
            <person name="Makarenko M."/>
            <person name="Klepikova A."/>
            <person name="Omelchenko D."/>
            <person name="Novikova G."/>
            <person name="Obukhova E."/>
            <person name="Bogdanov V."/>
            <person name="Penin A."/>
            <person name="Logacheva M."/>
        </authorList>
    </citation>
    <scope>NUCLEOTIDE SEQUENCE</scope>
    <source>
        <strain evidence="10">Hsosn_3</strain>
        <tissue evidence="10">Leaf</tissue>
    </source>
</reference>
<evidence type="ECO:0000313" key="10">
    <source>
        <dbReference type="EMBL" id="KAK1375685.1"/>
    </source>
</evidence>
<dbReference type="SUPFAM" id="SSF81296">
    <property type="entry name" value="E set domains"/>
    <property type="match status" value="1"/>
</dbReference>
<dbReference type="GO" id="GO:0005681">
    <property type="term" value="C:spliceosomal complex"/>
    <property type="evidence" value="ECO:0007669"/>
    <property type="project" value="TreeGrafter"/>
</dbReference>
<evidence type="ECO:0000256" key="6">
    <source>
        <dbReference type="ARBA" id="ARBA00023136"/>
    </source>
</evidence>
<dbReference type="PANTHER" id="PTHR24075:SF5">
    <property type="entry name" value="U5 SMALL NUCLEAR RIBONUCLEOPROTEIN 200 KDA HELICASE"/>
    <property type="match status" value="1"/>
</dbReference>
<dbReference type="EMBL" id="JAUIZM010000007">
    <property type="protein sequence ID" value="KAK1375685.1"/>
    <property type="molecule type" value="Genomic_DNA"/>
</dbReference>
<dbReference type="InterPro" id="IPR035892">
    <property type="entry name" value="C2_domain_sf"/>
</dbReference>
<dbReference type="Gene3D" id="2.60.40.150">
    <property type="entry name" value="C2 domain"/>
    <property type="match status" value="1"/>
</dbReference>
<keyword evidence="10" id="KW-0378">Hydrolase</keyword>
<dbReference type="GO" id="GO:0000388">
    <property type="term" value="P:spliceosome conformational change to release U4 (or U4atac) and U1 (or U11)"/>
    <property type="evidence" value="ECO:0007669"/>
    <property type="project" value="TreeGrafter"/>
</dbReference>
<feature type="compositionally biased region" description="Basic and acidic residues" evidence="8">
    <location>
        <begin position="18"/>
        <end position="32"/>
    </location>
</feature>
<dbReference type="SUPFAM" id="SSF158702">
    <property type="entry name" value="Sec63 N-terminal domain-like"/>
    <property type="match status" value="1"/>
</dbReference>
<keyword evidence="10" id="KW-0547">Nucleotide-binding</keyword>
<comment type="caution">
    <text evidence="10">The sequence shown here is derived from an EMBL/GenBank/DDBJ whole genome shotgun (WGS) entry which is preliminary data.</text>
</comment>